<dbReference type="AlphaFoldDB" id="A0A0F9BKL6"/>
<dbReference type="EMBL" id="LAZR01037347">
    <property type="protein sequence ID" value="KKL22444.1"/>
    <property type="molecule type" value="Genomic_DNA"/>
</dbReference>
<evidence type="ECO:0000313" key="1">
    <source>
        <dbReference type="EMBL" id="KKL22444.1"/>
    </source>
</evidence>
<reference evidence="1" key="1">
    <citation type="journal article" date="2015" name="Nature">
        <title>Complex archaea that bridge the gap between prokaryotes and eukaryotes.</title>
        <authorList>
            <person name="Spang A."/>
            <person name="Saw J.H."/>
            <person name="Jorgensen S.L."/>
            <person name="Zaremba-Niedzwiedzka K."/>
            <person name="Martijn J."/>
            <person name="Lind A.E."/>
            <person name="van Eijk R."/>
            <person name="Schleper C."/>
            <person name="Guy L."/>
            <person name="Ettema T.J."/>
        </authorList>
    </citation>
    <scope>NUCLEOTIDE SEQUENCE</scope>
</reference>
<proteinExistence type="predicted"/>
<accession>A0A0F9BKL6</accession>
<organism evidence="1">
    <name type="scientific">marine sediment metagenome</name>
    <dbReference type="NCBI Taxonomy" id="412755"/>
    <lineage>
        <taxon>unclassified sequences</taxon>
        <taxon>metagenomes</taxon>
        <taxon>ecological metagenomes</taxon>
    </lineage>
</organism>
<name>A0A0F9BKL6_9ZZZZ</name>
<sequence>MRKGIKILFDNGIKPNHLFFYVLAYPNEIQDAVNRVEILHSLGVRPFIMKINQISTPELNKLAHWVNHIPYYQYVPFDKFNQKLIGKVKIPGVIEC</sequence>
<gene>
    <name evidence="1" type="ORF">LCGC14_2435390</name>
</gene>
<comment type="caution">
    <text evidence="1">The sequence shown here is derived from an EMBL/GenBank/DDBJ whole genome shotgun (WGS) entry which is preliminary data.</text>
</comment>
<protein>
    <submittedName>
        <fullName evidence="1">Uncharacterized protein</fullName>
    </submittedName>
</protein>